<dbReference type="Gene3D" id="3.40.47.10">
    <property type="match status" value="2"/>
</dbReference>
<dbReference type="FunFam" id="3.40.47.10:FF:000029">
    <property type="entry name" value="3-oxoacyl-[acyl-carrier-protein] synthase 1"/>
    <property type="match status" value="1"/>
</dbReference>
<dbReference type="EMBL" id="CASHTH010003967">
    <property type="protein sequence ID" value="CAI8051827.1"/>
    <property type="molecule type" value="Genomic_DNA"/>
</dbReference>
<comment type="caution">
    <text evidence="12">The sequence shown here is derived from an EMBL/GenBank/DDBJ whole genome shotgun (WGS) entry which is preliminary data.</text>
</comment>
<dbReference type="NCBIfam" id="TIGR03150">
    <property type="entry name" value="fabF"/>
    <property type="match status" value="1"/>
</dbReference>
<dbReference type="Proteomes" id="UP001174909">
    <property type="component" value="Unassembled WGS sequence"/>
</dbReference>
<dbReference type="InterPro" id="IPR014030">
    <property type="entry name" value="Ketoacyl_synth_N"/>
</dbReference>
<sequence>MGAVTPLGNTVQEFWDGLVAGRSGIAPMTLCDPSAYPCQIAGEVKGFDPGGYVNPREARRMARFSQLALASAQMAVDDSGLDLEREDHERIGVLLGTGIGSLPTTQEICQEMLSKGAMKINPFFIPMILPNMASANVARIFGAKGYNSTVITACAASNQAIGEASEAIRRGVVDIVLTGGTEASISELGLSGFCILKALSTRNEEPDKASRPFDAGRDGFVPAEGSAILILESLEHALDRGATILAEVAGFGTSCDAFHAVQPDETGEGAARAIRWALADAETPPETIDYINAHGTSTQLNDAIETMAIKTVFGERAYKVPISSTKSMVGHALGGAGALEAVACVKSILDGVIHPTVNQERPDPSCDLDYVPNVARQQRVDVVLSNSFGFGGQNTCTVFRRYAE</sequence>
<evidence type="ECO:0000256" key="2">
    <source>
        <dbReference type="ARBA" id="ARBA00022516"/>
    </source>
</evidence>
<dbReference type="InterPro" id="IPR000794">
    <property type="entry name" value="Beta-ketoacyl_synthase"/>
</dbReference>
<evidence type="ECO:0000256" key="7">
    <source>
        <dbReference type="ARBA" id="ARBA00023315"/>
    </source>
</evidence>
<organism evidence="12 13">
    <name type="scientific">Geodia barretti</name>
    <name type="common">Barrett's horny sponge</name>
    <dbReference type="NCBI Taxonomy" id="519541"/>
    <lineage>
        <taxon>Eukaryota</taxon>
        <taxon>Metazoa</taxon>
        <taxon>Porifera</taxon>
        <taxon>Demospongiae</taxon>
        <taxon>Heteroscleromorpha</taxon>
        <taxon>Tetractinellida</taxon>
        <taxon>Astrophorina</taxon>
        <taxon>Geodiidae</taxon>
        <taxon>Geodia</taxon>
    </lineage>
</organism>
<dbReference type="InterPro" id="IPR017568">
    <property type="entry name" value="3-oxoacyl-ACP_synth-2"/>
</dbReference>
<dbReference type="PANTHER" id="PTHR11712:SF336">
    <property type="entry name" value="3-OXOACYL-[ACYL-CARRIER-PROTEIN] SYNTHASE, MITOCHONDRIAL"/>
    <property type="match status" value="1"/>
</dbReference>
<dbReference type="NCBIfam" id="NF005589">
    <property type="entry name" value="PRK07314.1"/>
    <property type="match status" value="1"/>
</dbReference>
<evidence type="ECO:0000256" key="9">
    <source>
        <dbReference type="PIRSR" id="PIRSR000447-1"/>
    </source>
</evidence>
<evidence type="ECO:0000256" key="6">
    <source>
        <dbReference type="ARBA" id="ARBA00023160"/>
    </source>
</evidence>
<keyword evidence="7" id="KW-0012">Acyltransferase</keyword>
<keyword evidence="13" id="KW-1185">Reference proteome</keyword>
<evidence type="ECO:0000313" key="13">
    <source>
        <dbReference type="Proteomes" id="UP001174909"/>
    </source>
</evidence>
<dbReference type="CDD" id="cd00834">
    <property type="entry name" value="KAS_I_II"/>
    <property type="match status" value="1"/>
</dbReference>
<dbReference type="InterPro" id="IPR016039">
    <property type="entry name" value="Thiolase-like"/>
</dbReference>
<dbReference type="InterPro" id="IPR020841">
    <property type="entry name" value="PKS_Beta-ketoAc_synthase_dom"/>
</dbReference>
<dbReference type="PANTHER" id="PTHR11712">
    <property type="entry name" value="POLYKETIDE SYNTHASE-RELATED"/>
    <property type="match status" value="1"/>
</dbReference>
<keyword evidence="4" id="KW-0276">Fatty acid metabolism</keyword>
<dbReference type="Pfam" id="PF02801">
    <property type="entry name" value="Ketoacyl-synt_C"/>
    <property type="match status" value="1"/>
</dbReference>
<keyword evidence="6 8" id="KW-0275">Fatty acid biosynthesis</keyword>
<keyword evidence="2 8" id="KW-0444">Lipid biosynthesis</keyword>
<evidence type="ECO:0000256" key="8">
    <source>
        <dbReference type="PIRNR" id="PIRNR000447"/>
    </source>
</evidence>
<dbReference type="GO" id="GO:0005829">
    <property type="term" value="C:cytosol"/>
    <property type="evidence" value="ECO:0007669"/>
    <property type="project" value="TreeGrafter"/>
</dbReference>
<dbReference type="SUPFAM" id="SSF53901">
    <property type="entry name" value="Thiolase-like"/>
    <property type="match status" value="2"/>
</dbReference>
<name>A0AA35TPX4_GEOBA</name>
<accession>A0AA35TPX4</accession>
<evidence type="ECO:0000256" key="4">
    <source>
        <dbReference type="ARBA" id="ARBA00022832"/>
    </source>
</evidence>
<keyword evidence="5" id="KW-0443">Lipid metabolism</keyword>
<dbReference type="PROSITE" id="PS52004">
    <property type="entry name" value="KS3_2"/>
    <property type="match status" value="1"/>
</dbReference>
<evidence type="ECO:0000259" key="11">
    <source>
        <dbReference type="PROSITE" id="PS52004"/>
    </source>
</evidence>
<dbReference type="FunFam" id="3.40.47.10:FF:000018">
    <property type="entry name" value="3-oxoacyl-[acyl-carrier-protein] synthase 2"/>
    <property type="match status" value="1"/>
</dbReference>
<proteinExistence type="inferred from homology"/>
<feature type="active site" description="For beta-ketoacyl synthase activity" evidence="9">
    <location>
        <position position="154"/>
    </location>
</feature>
<dbReference type="InterPro" id="IPR018201">
    <property type="entry name" value="Ketoacyl_synth_AS"/>
</dbReference>
<evidence type="ECO:0000256" key="5">
    <source>
        <dbReference type="ARBA" id="ARBA00023098"/>
    </source>
</evidence>
<dbReference type="PROSITE" id="PS00606">
    <property type="entry name" value="KS3_1"/>
    <property type="match status" value="1"/>
</dbReference>
<dbReference type="GO" id="GO:0004315">
    <property type="term" value="F:3-oxoacyl-[acyl-carrier-protein] synthase activity"/>
    <property type="evidence" value="ECO:0007669"/>
    <property type="project" value="InterPro"/>
</dbReference>
<evidence type="ECO:0000256" key="3">
    <source>
        <dbReference type="ARBA" id="ARBA00022679"/>
    </source>
</evidence>
<evidence type="ECO:0000256" key="1">
    <source>
        <dbReference type="ARBA" id="ARBA00008467"/>
    </source>
</evidence>
<dbReference type="Pfam" id="PF00109">
    <property type="entry name" value="ketoacyl-synt"/>
    <property type="match status" value="1"/>
</dbReference>
<dbReference type="InterPro" id="IPR014031">
    <property type="entry name" value="Ketoacyl_synth_C"/>
</dbReference>
<evidence type="ECO:0000313" key="12">
    <source>
        <dbReference type="EMBL" id="CAI8051827.1"/>
    </source>
</evidence>
<gene>
    <name evidence="12" type="ORF">GBAR_LOCUS28369</name>
</gene>
<dbReference type="SMART" id="SM00825">
    <property type="entry name" value="PKS_KS"/>
    <property type="match status" value="1"/>
</dbReference>
<comment type="similarity">
    <text evidence="1 8 10">Belongs to the thiolase-like superfamily. Beta-ketoacyl-ACP synthases family.</text>
</comment>
<protein>
    <recommendedName>
        <fullName evidence="8">3-oxoacyl-[acyl-carrier-protein] synthase</fullName>
    </recommendedName>
</protein>
<reference evidence="12" key="1">
    <citation type="submission" date="2023-03" db="EMBL/GenBank/DDBJ databases">
        <authorList>
            <person name="Steffen K."/>
            <person name="Cardenas P."/>
        </authorList>
    </citation>
    <scope>NUCLEOTIDE SEQUENCE</scope>
</reference>
<dbReference type="AlphaFoldDB" id="A0AA35TPX4"/>
<evidence type="ECO:0000256" key="10">
    <source>
        <dbReference type="RuleBase" id="RU003694"/>
    </source>
</evidence>
<feature type="domain" description="Ketosynthase family 3 (KS3)" evidence="11">
    <location>
        <begin position="1"/>
        <end position="401"/>
    </location>
</feature>
<keyword evidence="3 8" id="KW-0808">Transferase</keyword>
<dbReference type="PIRSF" id="PIRSF000447">
    <property type="entry name" value="KAS_II"/>
    <property type="match status" value="1"/>
</dbReference>
<dbReference type="GO" id="GO:0006633">
    <property type="term" value="P:fatty acid biosynthetic process"/>
    <property type="evidence" value="ECO:0007669"/>
    <property type="project" value="UniProtKB-KW"/>
</dbReference>